<evidence type="ECO:0000313" key="2">
    <source>
        <dbReference type="EMBL" id="BAU88400.1"/>
    </source>
</evidence>
<dbReference type="EMBL" id="AP017424">
    <property type="protein sequence ID" value="BAU88400.1"/>
    <property type="molecule type" value="Genomic_DNA"/>
</dbReference>
<dbReference type="Proteomes" id="UP000217676">
    <property type="component" value="Chromosome"/>
</dbReference>
<proteinExistence type="predicted"/>
<dbReference type="KEGG" id="slau:SLA_7535"/>
<organism evidence="1 3">
    <name type="scientific">Streptomyces laurentii</name>
    <dbReference type="NCBI Taxonomy" id="39478"/>
    <lineage>
        <taxon>Bacteria</taxon>
        <taxon>Bacillati</taxon>
        <taxon>Actinomycetota</taxon>
        <taxon>Actinomycetes</taxon>
        <taxon>Kitasatosporales</taxon>
        <taxon>Streptomycetaceae</taxon>
        <taxon>Streptomyces</taxon>
    </lineage>
</organism>
<protein>
    <submittedName>
        <fullName evidence="1">Non-green plastid inner envelope membrane protein</fullName>
    </submittedName>
</protein>
<accession>A0A160NU17</accession>
<dbReference type="EMBL" id="AP017424">
    <property type="protein sequence ID" value="BAU81000.1"/>
    <property type="molecule type" value="Genomic_DNA"/>
</dbReference>
<keyword evidence="3" id="KW-1185">Reference proteome</keyword>
<reference evidence="1 3" key="1">
    <citation type="journal article" date="2016" name="Genome Announc.">
        <title>Complete Genome Sequence of Thiostrepton-Producing Streptomyces laurentii ATCC 31255.</title>
        <authorList>
            <person name="Doi K."/>
            <person name="Fujino Y."/>
            <person name="Nagayoshi Y."/>
            <person name="Ohshima T."/>
            <person name="Ogata S."/>
        </authorList>
    </citation>
    <scope>NUCLEOTIDE SEQUENCE [LARGE SCALE GENOMIC DNA]</scope>
    <source>
        <strain evidence="1 3">ATCC 31255</strain>
    </source>
</reference>
<sequence>MSVSRGPATAGVAVTAAVIKARPAVALARRRLGRMESIWVLLVCLSAGRHLFPVRCAARGREVVERETLGAALLFRY</sequence>
<dbReference type="AlphaFoldDB" id="A0A160NU17"/>
<evidence type="ECO:0000313" key="1">
    <source>
        <dbReference type="EMBL" id="BAU81000.1"/>
    </source>
</evidence>
<dbReference type="KEGG" id="slau:SLA_0045"/>
<gene>
    <name evidence="1" type="ORF">SLA_0045</name>
    <name evidence="2" type="ORF">SLA_7535</name>
</gene>
<name>A0A160NU17_STRLU</name>
<evidence type="ECO:0000313" key="3">
    <source>
        <dbReference type="Proteomes" id="UP000217676"/>
    </source>
</evidence>